<dbReference type="SMART" id="SM00911">
    <property type="entry name" value="HWE_HK"/>
    <property type="match status" value="1"/>
</dbReference>
<evidence type="ECO:0000256" key="7">
    <source>
        <dbReference type="ARBA" id="ARBA00022553"/>
    </source>
</evidence>
<keyword evidence="21 23" id="KW-0472">Membrane</keyword>
<keyword evidence="19" id="KW-0902">Two-component regulatory system</keyword>
<dbReference type="InterPro" id="IPR033479">
    <property type="entry name" value="dCache_1"/>
</dbReference>
<evidence type="ECO:0000256" key="16">
    <source>
        <dbReference type="ARBA" id="ARBA00022840"/>
    </source>
</evidence>
<dbReference type="InterPro" id="IPR036890">
    <property type="entry name" value="HATPase_C_sf"/>
</dbReference>
<organism evidence="27 28">
    <name type="scientific">Microvirga terrestris</name>
    <dbReference type="NCBI Taxonomy" id="2791024"/>
    <lineage>
        <taxon>Bacteria</taxon>
        <taxon>Pseudomonadati</taxon>
        <taxon>Pseudomonadota</taxon>
        <taxon>Alphaproteobacteria</taxon>
        <taxon>Hyphomicrobiales</taxon>
        <taxon>Methylobacteriaceae</taxon>
        <taxon>Microvirga</taxon>
    </lineage>
</organism>
<evidence type="ECO:0000256" key="8">
    <source>
        <dbReference type="ARBA" id="ARBA00022606"/>
    </source>
</evidence>
<dbReference type="Gene3D" id="6.10.340.10">
    <property type="match status" value="1"/>
</dbReference>
<dbReference type="Gene3D" id="3.30.565.10">
    <property type="entry name" value="Histidine kinase-like ATPase, C-terminal domain"/>
    <property type="match status" value="1"/>
</dbReference>
<evidence type="ECO:0000256" key="2">
    <source>
        <dbReference type="ARBA" id="ARBA00004651"/>
    </source>
</evidence>
<evidence type="ECO:0000259" key="24">
    <source>
        <dbReference type="PROSITE" id="PS50112"/>
    </source>
</evidence>
<keyword evidence="11" id="KW-0808">Transferase</keyword>
<protein>
    <recommendedName>
        <fullName evidence="4">Blue-light-activated histidine kinase</fullName>
        <ecNumber evidence="3">2.7.13.3</ecNumber>
    </recommendedName>
</protein>
<evidence type="ECO:0000259" key="26">
    <source>
        <dbReference type="PROSITE" id="PS50885"/>
    </source>
</evidence>
<evidence type="ECO:0000256" key="17">
    <source>
        <dbReference type="ARBA" id="ARBA00022989"/>
    </source>
</evidence>
<evidence type="ECO:0000313" key="27">
    <source>
        <dbReference type="EMBL" id="MBF9196814.1"/>
    </source>
</evidence>
<evidence type="ECO:0000256" key="11">
    <source>
        <dbReference type="ARBA" id="ARBA00022679"/>
    </source>
</evidence>
<dbReference type="InterPro" id="IPR013655">
    <property type="entry name" value="PAS_fold_3"/>
</dbReference>
<comment type="catalytic activity">
    <reaction evidence="1">
        <text>ATP + protein L-histidine = ADP + protein N-phospho-L-histidine.</text>
        <dbReference type="EC" id="2.7.13.3"/>
    </reaction>
</comment>
<dbReference type="Pfam" id="PF07536">
    <property type="entry name" value="HWE_HK"/>
    <property type="match status" value="1"/>
</dbReference>
<keyword evidence="12 23" id="KW-0812">Transmembrane</keyword>
<dbReference type="InterPro" id="IPR001610">
    <property type="entry name" value="PAC"/>
</dbReference>
<dbReference type="PANTHER" id="PTHR41523:SF8">
    <property type="entry name" value="ETHYLENE RESPONSE SENSOR PROTEIN"/>
    <property type="match status" value="1"/>
</dbReference>
<dbReference type="InterPro" id="IPR000700">
    <property type="entry name" value="PAS-assoc_C"/>
</dbReference>
<dbReference type="RefSeq" id="WP_196264180.1">
    <property type="nucleotide sequence ID" value="NZ_JADQDN010000005.1"/>
</dbReference>
<dbReference type="PANTHER" id="PTHR41523">
    <property type="entry name" value="TWO-COMPONENT SYSTEM SENSOR PROTEIN"/>
    <property type="match status" value="1"/>
</dbReference>
<dbReference type="PROSITE" id="PS50885">
    <property type="entry name" value="HAMP"/>
    <property type="match status" value="1"/>
</dbReference>
<dbReference type="SMART" id="SM00086">
    <property type="entry name" value="PAC"/>
    <property type="match status" value="1"/>
</dbReference>
<keyword evidence="14" id="KW-0547">Nucleotide-binding</keyword>
<dbReference type="PROSITE" id="PS50113">
    <property type="entry name" value="PAC"/>
    <property type="match status" value="1"/>
</dbReference>
<evidence type="ECO:0000256" key="20">
    <source>
        <dbReference type="ARBA" id="ARBA00023026"/>
    </source>
</evidence>
<keyword evidence="28" id="KW-1185">Reference proteome</keyword>
<dbReference type="InterPro" id="IPR011102">
    <property type="entry name" value="Sig_transdc_His_kinase_HWE"/>
</dbReference>
<dbReference type="PROSITE" id="PS50112">
    <property type="entry name" value="PAS"/>
    <property type="match status" value="1"/>
</dbReference>
<dbReference type="InterPro" id="IPR000014">
    <property type="entry name" value="PAS"/>
</dbReference>
<dbReference type="SMART" id="SM00091">
    <property type="entry name" value="PAS"/>
    <property type="match status" value="1"/>
</dbReference>
<evidence type="ECO:0000256" key="3">
    <source>
        <dbReference type="ARBA" id="ARBA00012438"/>
    </source>
</evidence>
<dbReference type="SUPFAM" id="SSF103190">
    <property type="entry name" value="Sensory domain-like"/>
    <property type="match status" value="1"/>
</dbReference>
<dbReference type="InterPro" id="IPR035965">
    <property type="entry name" value="PAS-like_dom_sf"/>
</dbReference>
<evidence type="ECO:0000259" key="25">
    <source>
        <dbReference type="PROSITE" id="PS50113"/>
    </source>
</evidence>
<keyword evidence="15" id="KW-0418">Kinase</keyword>
<sequence length="687" mass="76606">MTLTKRLLLLALISVLPAIVIWTYTEVSLRRAREAEVNDLAIRQAQLVGAEIERIFDGVQGLLLAIDETQSIRNFDTAVCSPYLKAIQEKVPYILSFVAMDISGHIRCRPTGTIDTQHYFADRPYFHNALGQKGFVVGEYTPAFEEGGLGRHPVLPLALPIWNNRGDVVGVLAAALDLKWLSQKLKERTVPENGSVTVADRNGIVLVQDPQPERFQGRLLPQEFLVQARAREAITAQSTIPDGLKRVLAHVPLQLPPRDIYVNVGLSTKAAFATINQAARRGFLLITAALILALSLSALLSRAFITKPFEMVTDGIQAWRRGDYRARILLPRKSGEFSILAKAFNDLMDDVAERQQALQVSEERARLALEAGHMGTWWYDPDKNVGGLSSQASSMIGISQATTTMNPRAWRDLLHPEDMERVVEKWRNAIQNRGDYEDEYRIRNRNGTIRWISSKGRVFLDIEKRPVYFVGIFQDVTEQKHAEEQQRFFLDELNHRVKNTLATVQSIASQTLRTTESSAQFKEAFEGRLLALSKTHNLLTRKSWREAELRDVAEQELAPYRKAGDARVVLEGPDVKLPARYAINLGLVLHELVTNAAKYGALSTNAGHLEVAWSVVEGDDRPKQLRIHWSESGGPPVAPPKRQGFGSRLIRRSIEGELGGNMVLNFAEGGVAYDISVPLTPPASAAA</sequence>
<keyword evidence="8" id="KW-0716">Sensory transduction</keyword>
<evidence type="ECO:0000256" key="1">
    <source>
        <dbReference type="ARBA" id="ARBA00000085"/>
    </source>
</evidence>
<keyword evidence="9" id="KW-0285">Flavoprotein</keyword>
<dbReference type="EMBL" id="JADQDN010000005">
    <property type="protein sequence ID" value="MBF9196814.1"/>
    <property type="molecule type" value="Genomic_DNA"/>
</dbReference>
<dbReference type="InterPro" id="IPR029151">
    <property type="entry name" value="Sensor-like_sf"/>
</dbReference>
<dbReference type="SMART" id="SM00304">
    <property type="entry name" value="HAMP"/>
    <property type="match status" value="1"/>
</dbReference>
<evidence type="ECO:0000256" key="12">
    <source>
        <dbReference type="ARBA" id="ARBA00022692"/>
    </source>
</evidence>
<dbReference type="SUPFAM" id="SSF55785">
    <property type="entry name" value="PYP-like sensor domain (PAS domain)"/>
    <property type="match status" value="1"/>
</dbReference>
<dbReference type="Pfam" id="PF02743">
    <property type="entry name" value="dCache_1"/>
    <property type="match status" value="1"/>
</dbReference>
<evidence type="ECO:0000256" key="15">
    <source>
        <dbReference type="ARBA" id="ARBA00022777"/>
    </source>
</evidence>
<keyword evidence="7" id="KW-0597">Phosphoprotein</keyword>
<evidence type="ECO:0000256" key="22">
    <source>
        <dbReference type="ARBA" id="ARBA00023170"/>
    </source>
</evidence>
<keyword evidence="18" id="KW-0157">Chromophore</keyword>
<dbReference type="SUPFAM" id="SSF158472">
    <property type="entry name" value="HAMP domain-like"/>
    <property type="match status" value="1"/>
</dbReference>
<dbReference type="Proteomes" id="UP000611708">
    <property type="component" value="Unassembled WGS sequence"/>
</dbReference>
<keyword evidence="20" id="KW-0843">Virulence</keyword>
<reference evidence="27 28" key="1">
    <citation type="submission" date="2020-11" db="EMBL/GenBank/DDBJ databases">
        <authorList>
            <person name="Kim M.K."/>
        </authorList>
    </citation>
    <scope>NUCLEOTIDE SEQUENCE [LARGE SCALE GENOMIC DNA]</scope>
    <source>
        <strain evidence="27 28">BT290</strain>
    </source>
</reference>
<dbReference type="Gene3D" id="3.30.450.20">
    <property type="entry name" value="PAS domain"/>
    <property type="match status" value="2"/>
</dbReference>
<proteinExistence type="predicted"/>
<feature type="domain" description="HAMP" evidence="26">
    <location>
        <begin position="303"/>
        <end position="356"/>
    </location>
</feature>
<keyword evidence="16" id="KW-0067">ATP-binding</keyword>
<evidence type="ECO:0000256" key="13">
    <source>
        <dbReference type="ARBA" id="ARBA00022737"/>
    </source>
</evidence>
<evidence type="ECO:0000256" key="14">
    <source>
        <dbReference type="ARBA" id="ARBA00022741"/>
    </source>
</evidence>
<evidence type="ECO:0000256" key="21">
    <source>
        <dbReference type="ARBA" id="ARBA00023136"/>
    </source>
</evidence>
<dbReference type="CDD" id="cd12914">
    <property type="entry name" value="PDC1_DGC_like"/>
    <property type="match status" value="1"/>
</dbReference>
<keyword evidence="22" id="KW-0675">Receptor</keyword>
<keyword evidence="10" id="KW-0288">FMN</keyword>
<comment type="subcellular location">
    <subcellularLocation>
        <location evidence="2">Cell membrane</location>
        <topology evidence="2">Multi-pass membrane protein</topology>
    </subcellularLocation>
</comment>
<dbReference type="EC" id="2.7.13.3" evidence="3"/>
<keyword evidence="17 23" id="KW-1133">Transmembrane helix</keyword>
<gene>
    <name evidence="27" type="ORF">I2H36_12235</name>
</gene>
<accession>A0ABS0HTK6</accession>
<name>A0ABS0HTK6_9HYPH</name>
<keyword evidence="6" id="KW-0600">Photoreceptor protein</keyword>
<dbReference type="SUPFAM" id="SSF55874">
    <property type="entry name" value="ATPase domain of HSP90 chaperone/DNA topoisomerase II/histidine kinase"/>
    <property type="match status" value="1"/>
</dbReference>
<keyword evidence="5" id="KW-1003">Cell membrane</keyword>
<evidence type="ECO:0000256" key="5">
    <source>
        <dbReference type="ARBA" id="ARBA00022475"/>
    </source>
</evidence>
<evidence type="ECO:0000256" key="18">
    <source>
        <dbReference type="ARBA" id="ARBA00022991"/>
    </source>
</evidence>
<dbReference type="InterPro" id="IPR003660">
    <property type="entry name" value="HAMP_dom"/>
</dbReference>
<evidence type="ECO:0000256" key="23">
    <source>
        <dbReference type="SAM" id="Phobius"/>
    </source>
</evidence>
<dbReference type="NCBIfam" id="TIGR00229">
    <property type="entry name" value="sensory_box"/>
    <property type="match status" value="1"/>
</dbReference>
<feature type="domain" description="PAC" evidence="25">
    <location>
        <begin position="436"/>
        <end position="488"/>
    </location>
</feature>
<evidence type="ECO:0000256" key="4">
    <source>
        <dbReference type="ARBA" id="ARBA00021740"/>
    </source>
</evidence>
<feature type="transmembrane region" description="Helical" evidence="23">
    <location>
        <begin position="6"/>
        <end position="24"/>
    </location>
</feature>
<evidence type="ECO:0000256" key="10">
    <source>
        <dbReference type="ARBA" id="ARBA00022643"/>
    </source>
</evidence>
<evidence type="ECO:0000256" key="9">
    <source>
        <dbReference type="ARBA" id="ARBA00022630"/>
    </source>
</evidence>
<feature type="domain" description="PAS" evidence="24">
    <location>
        <begin position="361"/>
        <end position="433"/>
    </location>
</feature>
<comment type="caution">
    <text evidence="27">The sequence shown here is derived from an EMBL/GenBank/DDBJ whole genome shotgun (WGS) entry which is preliminary data.</text>
</comment>
<dbReference type="Pfam" id="PF08447">
    <property type="entry name" value="PAS_3"/>
    <property type="match status" value="1"/>
</dbReference>
<evidence type="ECO:0000256" key="19">
    <source>
        <dbReference type="ARBA" id="ARBA00023012"/>
    </source>
</evidence>
<evidence type="ECO:0000313" key="28">
    <source>
        <dbReference type="Proteomes" id="UP000611708"/>
    </source>
</evidence>
<dbReference type="CDD" id="cd00130">
    <property type="entry name" value="PAS"/>
    <property type="match status" value="1"/>
</dbReference>
<keyword evidence="13" id="KW-0677">Repeat</keyword>
<evidence type="ECO:0000256" key="6">
    <source>
        <dbReference type="ARBA" id="ARBA00022543"/>
    </source>
</evidence>
<dbReference type="CDD" id="cd12915">
    <property type="entry name" value="PDC2_DGC_like"/>
    <property type="match status" value="1"/>
</dbReference>